<dbReference type="InterPro" id="IPR007066">
    <property type="entry name" value="RNA_pol_Rpb1_3"/>
</dbReference>
<dbReference type="Gene3D" id="1.10.132.30">
    <property type="match status" value="1"/>
</dbReference>
<keyword evidence="3 8" id="KW-0548">Nucleotidyltransferase</keyword>
<protein>
    <recommendedName>
        <fullName evidence="8">DNA-directed RNA polymerase subunit</fullName>
        <ecNumber evidence="8">2.7.7.6</ecNumber>
    </recommendedName>
</protein>
<dbReference type="InterPro" id="IPR007080">
    <property type="entry name" value="RNA_pol_Rpb1_1"/>
</dbReference>
<dbReference type="Gene3D" id="1.10.274.100">
    <property type="entry name" value="RNA polymerase Rpb1, domain 3"/>
    <property type="match status" value="1"/>
</dbReference>
<accession>A0AAW1GWT0</accession>
<dbReference type="Pfam" id="PF00623">
    <property type="entry name" value="RNA_pol_Rpb1_2"/>
    <property type="match status" value="1"/>
</dbReference>
<proteinExistence type="inferred from homology"/>
<dbReference type="SUPFAM" id="SSF64484">
    <property type="entry name" value="beta and beta-prime subunits of DNA dependent RNA-polymerase"/>
    <property type="match status" value="1"/>
</dbReference>
<evidence type="ECO:0000256" key="4">
    <source>
        <dbReference type="ARBA" id="ARBA00022723"/>
    </source>
</evidence>
<dbReference type="Gene3D" id="3.10.450.40">
    <property type="match status" value="1"/>
</dbReference>
<dbReference type="EMBL" id="JBDFQZ010000013">
    <property type="protein sequence ID" value="KAK9668219.1"/>
    <property type="molecule type" value="Genomic_DNA"/>
</dbReference>
<dbReference type="SMART" id="SM00663">
    <property type="entry name" value="RPOLA_N"/>
    <property type="match status" value="1"/>
</dbReference>
<dbReference type="GO" id="GO:0003899">
    <property type="term" value="F:DNA-directed RNA polymerase activity"/>
    <property type="evidence" value="ECO:0007669"/>
    <property type="project" value="UniProtKB-EC"/>
</dbReference>
<evidence type="ECO:0000256" key="2">
    <source>
        <dbReference type="ARBA" id="ARBA00022679"/>
    </source>
</evidence>
<dbReference type="Gene3D" id="4.10.860.120">
    <property type="entry name" value="RNA polymerase II, clamp domain"/>
    <property type="match status" value="1"/>
</dbReference>
<evidence type="ECO:0000256" key="6">
    <source>
        <dbReference type="ARBA" id="ARBA00023163"/>
    </source>
</evidence>
<comment type="similarity">
    <text evidence="8">Belongs to the RNA polymerase beta' chain family.</text>
</comment>
<keyword evidence="11" id="KW-1185">Reference proteome</keyword>
<dbReference type="GO" id="GO:0006351">
    <property type="term" value="P:DNA-templated transcription"/>
    <property type="evidence" value="ECO:0007669"/>
    <property type="project" value="InterPro"/>
</dbReference>
<dbReference type="InterPro" id="IPR000722">
    <property type="entry name" value="RNA_pol_asu"/>
</dbReference>
<evidence type="ECO:0000256" key="8">
    <source>
        <dbReference type="RuleBase" id="RU004279"/>
    </source>
</evidence>
<dbReference type="InterPro" id="IPR038120">
    <property type="entry name" value="Rpb1_funnel_sf"/>
</dbReference>
<evidence type="ECO:0000259" key="9">
    <source>
        <dbReference type="SMART" id="SM00663"/>
    </source>
</evidence>
<comment type="function">
    <text evidence="8">DNA-dependent RNA polymerase catalyzes the transcription of DNA into RNA using the four ribonucleoside triphosphates as substrates.</text>
</comment>
<keyword evidence="5" id="KW-0862">Zinc</keyword>
<dbReference type="Pfam" id="PF05000">
    <property type="entry name" value="RNA_pol_Rpb1_4"/>
    <property type="match status" value="1"/>
</dbReference>
<dbReference type="GO" id="GO:0000428">
    <property type="term" value="C:DNA-directed RNA polymerase complex"/>
    <property type="evidence" value="ECO:0007669"/>
    <property type="project" value="UniProtKB-KW"/>
</dbReference>
<comment type="catalytic activity">
    <reaction evidence="7 8">
        <text>RNA(n) + a ribonucleoside 5'-triphosphate = RNA(n+1) + diphosphate</text>
        <dbReference type="Rhea" id="RHEA:21248"/>
        <dbReference type="Rhea" id="RHEA-COMP:14527"/>
        <dbReference type="Rhea" id="RHEA-COMP:17342"/>
        <dbReference type="ChEBI" id="CHEBI:33019"/>
        <dbReference type="ChEBI" id="CHEBI:61557"/>
        <dbReference type="ChEBI" id="CHEBI:140395"/>
        <dbReference type="EC" id="2.7.7.6"/>
    </reaction>
</comment>
<dbReference type="Proteomes" id="UP001443914">
    <property type="component" value="Unassembled WGS sequence"/>
</dbReference>
<dbReference type="EC" id="2.7.7.6" evidence="8"/>
<dbReference type="Pfam" id="PF11523">
    <property type="entry name" value="DUF3223"/>
    <property type="match status" value="1"/>
</dbReference>
<organism evidence="10 11">
    <name type="scientific">Saponaria officinalis</name>
    <name type="common">Common soapwort</name>
    <name type="synonym">Lychnis saponaria</name>
    <dbReference type="NCBI Taxonomy" id="3572"/>
    <lineage>
        <taxon>Eukaryota</taxon>
        <taxon>Viridiplantae</taxon>
        <taxon>Streptophyta</taxon>
        <taxon>Embryophyta</taxon>
        <taxon>Tracheophyta</taxon>
        <taxon>Spermatophyta</taxon>
        <taxon>Magnoliopsida</taxon>
        <taxon>eudicotyledons</taxon>
        <taxon>Gunneridae</taxon>
        <taxon>Pentapetalae</taxon>
        <taxon>Caryophyllales</taxon>
        <taxon>Caryophyllaceae</taxon>
        <taxon>Caryophylleae</taxon>
        <taxon>Saponaria</taxon>
    </lineage>
</organism>
<keyword evidence="1 8" id="KW-0240">DNA-directed RNA polymerase</keyword>
<gene>
    <name evidence="10" type="ORF">RND81_13G042300</name>
</gene>
<dbReference type="EMBL" id="JBDFQZ010000013">
    <property type="protein sequence ID" value="KAK9668220.1"/>
    <property type="molecule type" value="Genomic_DNA"/>
</dbReference>
<dbReference type="InterPro" id="IPR006592">
    <property type="entry name" value="RNA_pol_N"/>
</dbReference>
<dbReference type="Gene3D" id="3.30.1490.180">
    <property type="entry name" value="RNA polymerase ii"/>
    <property type="match status" value="1"/>
</dbReference>
<dbReference type="CDD" id="cd10506">
    <property type="entry name" value="RNAP_IV_RPD1_N"/>
    <property type="match status" value="1"/>
</dbReference>
<comment type="caution">
    <text evidence="10">The sequence shown here is derived from an EMBL/GenBank/DDBJ whole genome shotgun (WGS) entry which is preliminary data.</text>
</comment>
<keyword evidence="2 8" id="KW-0808">Transferase</keyword>
<dbReference type="InterPro" id="IPR044893">
    <property type="entry name" value="RNA_pol_Rpb1_clamp_domain"/>
</dbReference>
<dbReference type="InterPro" id="IPR042102">
    <property type="entry name" value="RNA_pol_Rpb1_3_sf"/>
</dbReference>
<evidence type="ECO:0000313" key="11">
    <source>
        <dbReference type="Proteomes" id="UP001443914"/>
    </source>
</evidence>
<dbReference type="Gene3D" id="2.40.40.20">
    <property type="match status" value="1"/>
</dbReference>
<reference evidence="10 11" key="1">
    <citation type="submission" date="2024-03" db="EMBL/GenBank/DDBJ databases">
        <title>WGS assembly of Saponaria officinalis var. Norfolk2.</title>
        <authorList>
            <person name="Jenkins J."/>
            <person name="Shu S."/>
            <person name="Grimwood J."/>
            <person name="Barry K."/>
            <person name="Goodstein D."/>
            <person name="Schmutz J."/>
            <person name="Leebens-Mack J."/>
            <person name="Osbourn A."/>
        </authorList>
    </citation>
    <scope>NUCLEOTIDE SEQUENCE [LARGE SCALE GENOMIC DNA]</scope>
    <source>
        <strain evidence="11">cv. Norfolk2</strain>
        <strain evidence="10">JIC</strain>
        <tissue evidence="10">Leaf</tissue>
    </source>
</reference>
<name>A0AAW1GWT0_SAPOF</name>
<dbReference type="GO" id="GO:0003677">
    <property type="term" value="F:DNA binding"/>
    <property type="evidence" value="ECO:0007669"/>
    <property type="project" value="InterPro"/>
</dbReference>
<keyword evidence="6 8" id="KW-0804">Transcription</keyword>
<evidence type="ECO:0000256" key="1">
    <source>
        <dbReference type="ARBA" id="ARBA00022478"/>
    </source>
</evidence>
<evidence type="ECO:0000256" key="3">
    <source>
        <dbReference type="ARBA" id="ARBA00022695"/>
    </source>
</evidence>
<sequence length="1457" mass="162306">MDNDIDYEYQVPDGTLTGIKVSVLTEADAEKISVISIETPAGVTDPRLGFPNPSSQCATCGARSTKNCEGHFGVINFPYTVLHPYFISEVVQILNQICPKCKSIRRERRAKGAKSNARSDQQRNCTYCAGKAPYIRFRLSTNDLFRKTAIIAELNERSQNKFQYEDVWNFIPHDVQVEESANRNKRVLSPAQVHDLLKDIDQSFIREFVPEIDVLFLNSFPVTPNCHRVTEVIHPLSCGQKIIFDERSRAFRRLVDFRGTANELGSRVLDCLKLSKLRLEKSTTTNDGISRENECPLNTSASKWMKEVVLTKRSDHIVRSVVTGDPNLKVWEIGIPCRIAERLQISDHLNPWNREKLTNSCNLRMLEKGEVYVRRKGELVRVCRMEDFQLGDLIRRPLSDGDVMLINRPPSIHQHSMLALYVKILPINFVVSINPLCCSPLRGDFDGDCLHGFVPQAMEARVELRELVGLDKQLRNGQSGKNLLSLTHDSLTAVHLIMAEGDLLSKTEIEQLNMLCPRQLLPPAVIKTPDMSSALWTGKQLFSLLLPPDFDYFSPSNSVQITKGELLEAPDGSSWLRGDADGNFFECLIDHCGGKALDFVDSAQRVLCEWLSSRGLSVSLLDLYLCSDAHTHKNLIDEVSCGLEEAEKNCHLKQLLMESFVSYLVGSEEGKENAASPEVEKLCYEKQKSAALSRASADAFKYVFRDIQNLTYQYAVDGNSLLAMIKSGSKGSLLKIVQQSMCLGLQHSLIPLTFRLPHRLSCSAWNDLKNQRSTSDDDLEFAKSFIPFAVVENSFVSGLNPLESFVHSVTSRDSSFSENAEVPGTLSRKLTFFMRDIQLAYDGTVRSAYGNQVIQFSYATEKDKGSPDDKWDRSIDEDMNACNAVGGNGVGALAACAISEAAYSALDQPISILEPSPLLNFKKVLESGSRKRTKCKTVSLFLANKLRRFRYGFEYGALEVKNHLEKLLFSDIVTTVLIIYSPQNTGRSNLSPWVCHFHVSKDILKKRRLRVFSIIDALKKECEENTSLSNVHIIRKNACLEDVENENTAAICIAATISQGPRNSFPDLKTVRDVVIPGLLATVVKGFADVDKVDILWRDERIDAKASKHISGGELYLSVSLSASGGSKNYWSQLIDDCLPIMGLIDWTRSHPDELSEIFSAYGIDAAWKSFLGNLGGAVSDVGKTILPEHLILVADCLSVTGEFVGLSAKGISRQKAHVSVSSPFMLACFTSPGASFLKAAKRGTTDGLQGSLEALAWGNVPRVGTGASFDFIYSGKGHEVEKPMDVYSLLASQMSAPEDDVKVEAPPNGQKLVSKMFNAQVLQKQFPNGLESLGIPKVLLQKQISVDDVLRLGRLCRTLLFKYPIDERLSDIDKTVVLMALKFHPHKEKKIGNGAVDIKVGKHSEHEESRCFILERHDGTVEDFSYKKCIHGALEIIAPHRANIYQTRWLRNGSKH</sequence>
<dbReference type="InterPro" id="IPR045867">
    <property type="entry name" value="DNA-dir_RpoC_beta_prime"/>
</dbReference>
<dbReference type="PANTHER" id="PTHR19376:SF36">
    <property type="entry name" value="DNA-DIRECTED RNA POLYMERASE IV SUBUNIT 1"/>
    <property type="match status" value="1"/>
</dbReference>
<evidence type="ECO:0000256" key="5">
    <source>
        <dbReference type="ARBA" id="ARBA00022833"/>
    </source>
</evidence>
<dbReference type="GO" id="GO:0046872">
    <property type="term" value="F:metal ion binding"/>
    <property type="evidence" value="ECO:0007669"/>
    <property type="project" value="UniProtKB-KW"/>
</dbReference>
<dbReference type="Pfam" id="PF04983">
    <property type="entry name" value="RNA_pol_Rpb1_3"/>
    <property type="match status" value="1"/>
</dbReference>
<dbReference type="InterPro" id="IPR007083">
    <property type="entry name" value="RNA_pol_Rpb1_4"/>
</dbReference>
<dbReference type="PANTHER" id="PTHR19376">
    <property type="entry name" value="DNA-DIRECTED RNA POLYMERASE"/>
    <property type="match status" value="1"/>
</dbReference>
<keyword evidence="4" id="KW-0479">Metal-binding</keyword>
<dbReference type="InterPro" id="IPR040403">
    <property type="entry name" value="NRPD1_N"/>
</dbReference>
<evidence type="ECO:0000313" key="10">
    <source>
        <dbReference type="EMBL" id="KAK9668220.1"/>
    </source>
</evidence>
<feature type="domain" description="RNA polymerase N-terminal" evidence="9">
    <location>
        <begin position="213"/>
        <end position="498"/>
    </location>
</feature>
<dbReference type="Pfam" id="PF04997">
    <property type="entry name" value="RNA_pol_Rpb1_1"/>
    <property type="match status" value="1"/>
</dbReference>
<evidence type="ECO:0000256" key="7">
    <source>
        <dbReference type="ARBA" id="ARBA00048552"/>
    </source>
</evidence>